<accession>A0A9P5YPA0</accession>
<protein>
    <submittedName>
        <fullName evidence="1">Uncharacterized protein</fullName>
    </submittedName>
</protein>
<name>A0A9P5YPA0_9AGAR</name>
<gene>
    <name evidence="1" type="ORF">BDN70DRAFT_570562</name>
</gene>
<sequence>MCDRAGLGSAGWAGDDRACGSVWSLSLSLSLSLTTVDVDAWREDGRQGGRGKSNETNSNYAVVRINPSSNWTITPSPTHDITRRYYGLSLLRLHISSDSYLRSAVVLLRYTLLLYRLARSFSDYLSTFIPETETITETKTLECY</sequence>
<evidence type="ECO:0000313" key="1">
    <source>
        <dbReference type="EMBL" id="KAF9471466.1"/>
    </source>
</evidence>
<dbReference type="EMBL" id="MU155681">
    <property type="protein sequence ID" value="KAF9471466.1"/>
    <property type="molecule type" value="Genomic_DNA"/>
</dbReference>
<reference evidence="1" key="1">
    <citation type="submission" date="2020-11" db="EMBL/GenBank/DDBJ databases">
        <authorList>
            <consortium name="DOE Joint Genome Institute"/>
            <person name="Ahrendt S."/>
            <person name="Riley R."/>
            <person name="Andreopoulos W."/>
            <person name="Labutti K."/>
            <person name="Pangilinan J."/>
            <person name="Ruiz-Duenas F.J."/>
            <person name="Barrasa J.M."/>
            <person name="Sanchez-Garcia M."/>
            <person name="Camarero S."/>
            <person name="Miyauchi S."/>
            <person name="Serrano A."/>
            <person name="Linde D."/>
            <person name="Babiker R."/>
            <person name="Drula E."/>
            <person name="Ayuso-Fernandez I."/>
            <person name="Pacheco R."/>
            <person name="Padilla G."/>
            <person name="Ferreira P."/>
            <person name="Barriuso J."/>
            <person name="Kellner H."/>
            <person name="Castanera R."/>
            <person name="Alfaro M."/>
            <person name="Ramirez L."/>
            <person name="Pisabarro A.G."/>
            <person name="Kuo A."/>
            <person name="Tritt A."/>
            <person name="Lipzen A."/>
            <person name="He G."/>
            <person name="Yan M."/>
            <person name="Ng V."/>
            <person name="Cullen D."/>
            <person name="Martin F."/>
            <person name="Rosso M.-N."/>
            <person name="Henrissat B."/>
            <person name="Hibbett D."/>
            <person name="Martinez A.T."/>
            <person name="Grigoriev I.V."/>
        </authorList>
    </citation>
    <scope>NUCLEOTIDE SEQUENCE</scope>
    <source>
        <strain evidence="1">CIRM-BRFM 674</strain>
    </source>
</reference>
<dbReference type="AlphaFoldDB" id="A0A9P5YPA0"/>
<comment type="caution">
    <text evidence="1">The sequence shown here is derived from an EMBL/GenBank/DDBJ whole genome shotgun (WGS) entry which is preliminary data.</text>
</comment>
<dbReference type="Proteomes" id="UP000807469">
    <property type="component" value="Unassembled WGS sequence"/>
</dbReference>
<organism evidence="1 2">
    <name type="scientific">Pholiota conissans</name>
    <dbReference type="NCBI Taxonomy" id="109636"/>
    <lineage>
        <taxon>Eukaryota</taxon>
        <taxon>Fungi</taxon>
        <taxon>Dikarya</taxon>
        <taxon>Basidiomycota</taxon>
        <taxon>Agaricomycotina</taxon>
        <taxon>Agaricomycetes</taxon>
        <taxon>Agaricomycetidae</taxon>
        <taxon>Agaricales</taxon>
        <taxon>Agaricineae</taxon>
        <taxon>Strophariaceae</taxon>
        <taxon>Pholiota</taxon>
    </lineage>
</organism>
<evidence type="ECO:0000313" key="2">
    <source>
        <dbReference type="Proteomes" id="UP000807469"/>
    </source>
</evidence>
<proteinExistence type="predicted"/>
<keyword evidence="2" id="KW-1185">Reference proteome</keyword>